<proteinExistence type="predicted"/>
<dbReference type="PROSITE" id="PS00028">
    <property type="entry name" value="ZINC_FINGER_C2H2_1"/>
    <property type="match status" value="5"/>
</dbReference>
<protein>
    <recommendedName>
        <fullName evidence="7">C2H2-type domain-containing protein</fullName>
    </recommendedName>
</protein>
<gene>
    <name evidence="8" type="ORF">M513_05011</name>
</gene>
<feature type="domain" description="C2H2-type" evidence="7">
    <location>
        <begin position="430"/>
        <end position="457"/>
    </location>
</feature>
<accession>A0A085MAI8</accession>
<feature type="compositionally biased region" description="Acidic residues" evidence="6">
    <location>
        <begin position="44"/>
        <end position="65"/>
    </location>
</feature>
<name>A0A085MAI8_9BILA</name>
<feature type="compositionally biased region" description="Low complexity" evidence="6">
    <location>
        <begin position="32"/>
        <end position="43"/>
    </location>
</feature>
<feature type="domain" description="C2H2-type" evidence="7">
    <location>
        <begin position="203"/>
        <end position="231"/>
    </location>
</feature>
<dbReference type="Gene3D" id="3.30.160.60">
    <property type="entry name" value="Classic Zinc Finger"/>
    <property type="match status" value="2"/>
</dbReference>
<evidence type="ECO:0000259" key="7">
    <source>
        <dbReference type="PROSITE" id="PS50157"/>
    </source>
</evidence>
<dbReference type="InterPro" id="IPR013087">
    <property type="entry name" value="Znf_C2H2_type"/>
</dbReference>
<sequence>MSASCLEAANNLPKCGDVESIMTHGDGFFAMSPSNSESGSSSDSDSESWAESGICDDNDEMASDTDESKSISDKKSLSIDVETASDISSKSIAQETKGSVGKLRFIPSPTIANGFLSPAIPILPADSSVPFVYAHSVRFPFPPPMFNVPFKYPAYYGGQHGMAGFDTPTPEKEEQPEAEASAPPFVPPETYHEIRKLVRKSMHRCKVCKNRFVEKDIYERHLRDKHPPQYEKYIEEQARTIEEQRLAELEQVRREEIKTGGFILPAREVEEAEALADPAEIKLPAELDVGGSYTVYDEDGLACKRKRAYVKKISPQCPFCDKRFRNDCSLKKHIAKKHPECINFTQCNKCYKAVKSSDEWESHECDLTYMCWSCRPIRNMCTKDRLEIHARKFHRGSESGFKCNECSRKFLTPRKLRKHKKMAHVVDRPFKCHFCEEYFPTDTQAALHERIHTGKLVFECNICDHKENRFLHLQEHQRREHGYACVICSERLVEWSELKLHTSEKHYGYLSVENEMHFTESPRVWIMFLGE</sequence>
<keyword evidence="9" id="KW-1185">Reference proteome</keyword>
<dbReference type="Pfam" id="PF13894">
    <property type="entry name" value="zf-C2H2_4"/>
    <property type="match status" value="1"/>
</dbReference>
<dbReference type="Proteomes" id="UP000030764">
    <property type="component" value="Unassembled WGS sequence"/>
</dbReference>
<evidence type="ECO:0000313" key="8">
    <source>
        <dbReference type="EMBL" id="KFD54234.1"/>
    </source>
</evidence>
<dbReference type="AlphaFoldDB" id="A0A085MAI8"/>
<dbReference type="SUPFAM" id="SSF57667">
    <property type="entry name" value="beta-beta-alpha zinc fingers"/>
    <property type="match status" value="2"/>
</dbReference>
<dbReference type="PANTHER" id="PTHR24379:SF121">
    <property type="entry name" value="C2H2-TYPE DOMAIN-CONTAINING PROTEIN"/>
    <property type="match status" value="1"/>
</dbReference>
<dbReference type="PANTHER" id="PTHR24379">
    <property type="entry name" value="KRAB AND ZINC FINGER DOMAIN-CONTAINING"/>
    <property type="match status" value="1"/>
</dbReference>
<evidence type="ECO:0000256" key="6">
    <source>
        <dbReference type="SAM" id="MobiDB-lite"/>
    </source>
</evidence>
<evidence type="ECO:0000256" key="4">
    <source>
        <dbReference type="ARBA" id="ARBA00022833"/>
    </source>
</evidence>
<evidence type="ECO:0000256" key="1">
    <source>
        <dbReference type="ARBA" id="ARBA00022723"/>
    </source>
</evidence>
<keyword evidence="1" id="KW-0479">Metal-binding</keyword>
<dbReference type="SMART" id="SM00355">
    <property type="entry name" value="ZnF_C2H2"/>
    <property type="match status" value="7"/>
</dbReference>
<feature type="compositionally biased region" description="Basic and acidic residues" evidence="6">
    <location>
        <begin position="66"/>
        <end position="77"/>
    </location>
</feature>
<keyword evidence="4" id="KW-0862">Zinc</keyword>
<evidence type="ECO:0000256" key="2">
    <source>
        <dbReference type="ARBA" id="ARBA00022737"/>
    </source>
</evidence>
<dbReference type="InterPro" id="IPR036236">
    <property type="entry name" value="Znf_C2H2_sf"/>
</dbReference>
<dbReference type="EMBL" id="KL363210">
    <property type="protein sequence ID" value="KFD54234.1"/>
    <property type="molecule type" value="Genomic_DNA"/>
</dbReference>
<evidence type="ECO:0000256" key="3">
    <source>
        <dbReference type="ARBA" id="ARBA00022771"/>
    </source>
</evidence>
<organism evidence="8 9">
    <name type="scientific">Trichuris suis</name>
    <name type="common">pig whipworm</name>
    <dbReference type="NCBI Taxonomy" id="68888"/>
    <lineage>
        <taxon>Eukaryota</taxon>
        <taxon>Metazoa</taxon>
        <taxon>Ecdysozoa</taxon>
        <taxon>Nematoda</taxon>
        <taxon>Enoplea</taxon>
        <taxon>Dorylaimia</taxon>
        <taxon>Trichinellida</taxon>
        <taxon>Trichuridae</taxon>
        <taxon>Trichuris</taxon>
    </lineage>
</organism>
<feature type="region of interest" description="Disordered" evidence="6">
    <location>
        <begin position="166"/>
        <end position="186"/>
    </location>
</feature>
<keyword evidence="2" id="KW-0677">Repeat</keyword>
<reference evidence="8 9" key="1">
    <citation type="journal article" date="2014" name="Nat. Genet.">
        <title>Genome and transcriptome of the porcine whipworm Trichuris suis.</title>
        <authorList>
            <person name="Jex A.R."/>
            <person name="Nejsum P."/>
            <person name="Schwarz E.M."/>
            <person name="Hu L."/>
            <person name="Young N.D."/>
            <person name="Hall R.S."/>
            <person name="Korhonen P.K."/>
            <person name="Liao S."/>
            <person name="Thamsborg S."/>
            <person name="Xia J."/>
            <person name="Xu P."/>
            <person name="Wang S."/>
            <person name="Scheerlinck J.P."/>
            <person name="Hofmann A."/>
            <person name="Sternberg P.W."/>
            <person name="Wang J."/>
            <person name="Gasser R.B."/>
        </authorList>
    </citation>
    <scope>NUCLEOTIDE SEQUENCE [LARGE SCALE GENOMIC DNA]</scope>
    <source>
        <strain evidence="8">DCEP-RM93M</strain>
    </source>
</reference>
<keyword evidence="3 5" id="KW-0863">Zinc-finger</keyword>
<evidence type="ECO:0000256" key="5">
    <source>
        <dbReference type="PROSITE-ProRule" id="PRU00042"/>
    </source>
</evidence>
<dbReference type="PROSITE" id="PS50157">
    <property type="entry name" value="ZINC_FINGER_C2H2_2"/>
    <property type="match status" value="3"/>
</dbReference>
<dbReference type="GO" id="GO:0008270">
    <property type="term" value="F:zinc ion binding"/>
    <property type="evidence" value="ECO:0007669"/>
    <property type="project" value="UniProtKB-KW"/>
</dbReference>
<feature type="domain" description="C2H2-type" evidence="7">
    <location>
        <begin position="401"/>
        <end position="429"/>
    </location>
</feature>
<feature type="region of interest" description="Disordered" evidence="6">
    <location>
        <begin position="26"/>
        <end position="77"/>
    </location>
</feature>
<evidence type="ECO:0000313" key="9">
    <source>
        <dbReference type="Proteomes" id="UP000030764"/>
    </source>
</evidence>